<feature type="compositionally biased region" description="Low complexity" evidence="1">
    <location>
        <begin position="330"/>
        <end position="343"/>
    </location>
</feature>
<keyword evidence="3" id="KW-1185">Reference proteome</keyword>
<reference evidence="2 3" key="1">
    <citation type="submission" date="2020-08" db="EMBL/GenBank/DDBJ databases">
        <title>Sequencing the genomes of 1000 actinobacteria strains.</title>
        <authorList>
            <person name="Klenk H.-P."/>
        </authorList>
    </citation>
    <scope>NUCLEOTIDE SEQUENCE [LARGE SCALE GENOMIC DNA]</scope>
    <source>
        <strain evidence="2 3">DSM 44936</strain>
    </source>
</reference>
<dbReference type="AlphaFoldDB" id="A0A7X0IH08"/>
<dbReference type="Gene3D" id="1.20.1260.20">
    <property type="entry name" value="PPE superfamily"/>
    <property type="match status" value="1"/>
</dbReference>
<dbReference type="RefSeq" id="WP_184984111.1">
    <property type="nucleotide sequence ID" value="NZ_JACHIU010000001.1"/>
</dbReference>
<organism evidence="2 3">
    <name type="scientific">Sphaerisporangium rubeum</name>
    <dbReference type="NCBI Taxonomy" id="321317"/>
    <lineage>
        <taxon>Bacteria</taxon>
        <taxon>Bacillati</taxon>
        <taxon>Actinomycetota</taxon>
        <taxon>Actinomycetes</taxon>
        <taxon>Streptosporangiales</taxon>
        <taxon>Streptosporangiaceae</taxon>
        <taxon>Sphaerisporangium</taxon>
    </lineage>
</organism>
<evidence type="ECO:0000256" key="1">
    <source>
        <dbReference type="SAM" id="MobiDB-lite"/>
    </source>
</evidence>
<dbReference type="InterPro" id="IPR038332">
    <property type="entry name" value="PPE_sf"/>
</dbReference>
<sequence length="441" mass="43702">MGRISEIQAIKAGTAAPHGDPSTYGGVESVRSKIENTDPDWLSTAGNAYIRAAGMLEDTYQLLESVAGTMAGHWRDKSSGEAQKALQMLHATARELAYRAREVGAAHNDYAADLREAKANLPTSGWFTWDDDIGANWKTISPITIIEGAITGDTQSDNDKAREHLERLNQRITAVYQTLPQQVTMVLPDPGPPTAPPLTQAGYPGGGGGGYGGGGGGYGGGSGFGGTGGMPSYGGVRTPNTDDLFPGGVHPGTGLPGTGGPGADLPGAGGPGSGGTGGVPGTGLPGDGDSPGNGPAVPPGSTGGTGLNPNDPRATGLAGATPPPVPPPNATTLPTVPTSLTPPTTLPPGTTPLGTGPLGTTPFTAGPLGPGTAYGGAATGAAGQAALAGRAAAGTPLGGMPFMPMGGTPGEGDRERERTTWLTEDENVWGGDTTVAPPVIT</sequence>
<proteinExistence type="predicted"/>
<evidence type="ECO:0000313" key="3">
    <source>
        <dbReference type="Proteomes" id="UP000555564"/>
    </source>
</evidence>
<dbReference type="EMBL" id="JACHIU010000001">
    <property type="protein sequence ID" value="MBB6475064.1"/>
    <property type="molecule type" value="Genomic_DNA"/>
</dbReference>
<dbReference type="Proteomes" id="UP000555564">
    <property type="component" value="Unassembled WGS sequence"/>
</dbReference>
<feature type="region of interest" description="Disordered" evidence="1">
    <location>
        <begin position="230"/>
        <end position="356"/>
    </location>
</feature>
<comment type="caution">
    <text evidence="2">The sequence shown here is derived from an EMBL/GenBank/DDBJ whole genome shotgun (WGS) entry which is preliminary data.</text>
</comment>
<gene>
    <name evidence="2" type="ORF">BJ992_004495</name>
</gene>
<feature type="region of interest" description="Disordered" evidence="1">
    <location>
        <begin position="405"/>
        <end position="441"/>
    </location>
</feature>
<protein>
    <submittedName>
        <fullName evidence="2">Uncharacterized protein YukE</fullName>
    </submittedName>
</protein>
<accession>A0A7X0IH08</accession>
<feature type="compositionally biased region" description="Gly residues" evidence="1">
    <location>
        <begin position="249"/>
        <end position="291"/>
    </location>
</feature>
<evidence type="ECO:0000313" key="2">
    <source>
        <dbReference type="EMBL" id="MBB6475064.1"/>
    </source>
</evidence>
<name>A0A7X0IH08_9ACTN</name>